<dbReference type="GO" id="GO:0005524">
    <property type="term" value="F:ATP binding"/>
    <property type="evidence" value="ECO:0007669"/>
    <property type="project" value="UniProtKB-KW"/>
</dbReference>
<dbReference type="InterPro" id="IPR017871">
    <property type="entry name" value="ABC_transporter-like_CS"/>
</dbReference>
<dbReference type="SMART" id="SM00382">
    <property type="entry name" value="AAA"/>
    <property type="match status" value="1"/>
</dbReference>
<dbReference type="EC" id="3.6.3.-" evidence="6"/>
<evidence type="ECO:0000259" key="5">
    <source>
        <dbReference type="PROSITE" id="PS50893"/>
    </source>
</evidence>
<feature type="compositionally biased region" description="Low complexity" evidence="4">
    <location>
        <begin position="268"/>
        <end position="281"/>
    </location>
</feature>
<feature type="compositionally biased region" description="Basic and acidic residues" evidence="4">
    <location>
        <begin position="283"/>
        <end position="296"/>
    </location>
</feature>
<dbReference type="NCBIfam" id="TIGR04406">
    <property type="entry name" value="LPS_export_lptB"/>
    <property type="match status" value="1"/>
</dbReference>
<evidence type="ECO:0000256" key="1">
    <source>
        <dbReference type="ARBA" id="ARBA00022448"/>
    </source>
</evidence>
<dbReference type="OrthoDB" id="9805514at2"/>
<dbReference type="EMBL" id="SJPP01000003">
    <property type="protein sequence ID" value="TWU07031.1"/>
    <property type="molecule type" value="Genomic_DNA"/>
</dbReference>
<dbReference type="CDD" id="cd03218">
    <property type="entry name" value="ABC_YhbG"/>
    <property type="match status" value="1"/>
</dbReference>
<evidence type="ECO:0000313" key="6">
    <source>
        <dbReference type="EMBL" id="TWU07031.1"/>
    </source>
</evidence>
<comment type="caution">
    <text evidence="6">The sequence shown here is derived from an EMBL/GenBank/DDBJ whole genome shotgun (WGS) entry which is preliminary data.</text>
</comment>
<feature type="compositionally biased region" description="Basic and acidic residues" evidence="4">
    <location>
        <begin position="255"/>
        <end position="267"/>
    </location>
</feature>
<keyword evidence="3 6" id="KW-0067">ATP-binding</keyword>
<dbReference type="GO" id="GO:0043190">
    <property type="term" value="C:ATP-binding cassette (ABC) transporter complex"/>
    <property type="evidence" value="ECO:0007669"/>
    <property type="project" value="InterPro"/>
</dbReference>
<gene>
    <name evidence="6" type="primary">lptB</name>
    <name evidence="6" type="ORF">CA54_54360</name>
</gene>
<dbReference type="Proteomes" id="UP000320735">
    <property type="component" value="Unassembled WGS sequence"/>
</dbReference>
<dbReference type="PANTHER" id="PTHR45772">
    <property type="entry name" value="CONSERVED COMPONENT OF ABC TRANSPORTER FOR NATURAL AMINO ACIDS-RELATED"/>
    <property type="match status" value="1"/>
</dbReference>
<keyword evidence="7" id="KW-1185">Reference proteome</keyword>
<feature type="domain" description="ABC transporter" evidence="5">
    <location>
        <begin position="4"/>
        <end position="236"/>
    </location>
</feature>
<dbReference type="PROSITE" id="PS50893">
    <property type="entry name" value="ABC_TRANSPORTER_2"/>
    <property type="match status" value="1"/>
</dbReference>
<evidence type="ECO:0000256" key="3">
    <source>
        <dbReference type="ARBA" id="ARBA00022840"/>
    </source>
</evidence>
<dbReference type="PROSITE" id="PS00211">
    <property type="entry name" value="ABC_TRANSPORTER_1"/>
    <property type="match status" value="1"/>
</dbReference>
<dbReference type="InterPro" id="IPR003593">
    <property type="entry name" value="AAA+_ATPase"/>
</dbReference>
<name>A0A5C6B694_9PLAN</name>
<evidence type="ECO:0000256" key="2">
    <source>
        <dbReference type="ARBA" id="ARBA00022741"/>
    </source>
</evidence>
<dbReference type="AlphaFoldDB" id="A0A5C6B694"/>
<dbReference type="GO" id="GO:0016887">
    <property type="term" value="F:ATP hydrolysis activity"/>
    <property type="evidence" value="ECO:0007669"/>
    <property type="project" value="InterPro"/>
</dbReference>
<evidence type="ECO:0000313" key="7">
    <source>
        <dbReference type="Proteomes" id="UP000320735"/>
    </source>
</evidence>
<keyword evidence="6" id="KW-0378">Hydrolase</keyword>
<dbReference type="Pfam" id="PF00005">
    <property type="entry name" value="ABC_tran"/>
    <property type="match status" value="1"/>
</dbReference>
<feature type="region of interest" description="Disordered" evidence="4">
    <location>
        <begin position="254"/>
        <end position="296"/>
    </location>
</feature>
<protein>
    <submittedName>
        <fullName evidence="6">Lipopolysaccharide export system ATP-binding protein LptB</fullName>
        <ecNumber evidence="6">3.6.3.-</ecNumber>
    </submittedName>
</protein>
<evidence type="ECO:0000256" key="4">
    <source>
        <dbReference type="SAM" id="MobiDB-lite"/>
    </source>
</evidence>
<proteinExistence type="predicted"/>
<dbReference type="SUPFAM" id="SSF52540">
    <property type="entry name" value="P-loop containing nucleoside triphosphate hydrolases"/>
    <property type="match status" value="1"/>
</dbReference>
<keyword evidence="2" id="KW-0547">Nucleotide-binding</keyword>
<sequence>MSILQAQGLAKVYGGRRVVNGVDLNVERGEIVGLLGPNGAGKTTTFRMTCGMIAPAEGQVLLDGVDVTNWPMYKRAQYGMGYLAQESSVFVKLTVEQNIIAILEMLHVKRRERRKITDELLEQFGLTRLRKSVASHLSGGERRRLEIARCLASEPALILLDEPFTGIDPVTIHSIQDIIRELRDTGIAILLTDHRERETLTITDRAYVICAGQVLVSGDAETVLKNESAQEMYFGKRFDADSIISGKEAMLAEEQANREEAAHRKLTADNAAAAEAQAAADDAAEKEASDEDKSAA</sequence>
<accession>A0A5C6B694</accession>
<dbReference type="Gene3D" id="3.40.50.300">
    <property type="entry name" value="P-loop containing nucleotide triphosphate hydrolases"/>
    <property type="match status" value="1"/>
</dbReference>
<dbReference type="RefSeq" id="WP_146373856.1">
    <property type="nucleotide sequence ID" value="NZ_SJPP01000003.1"/>
</dbReference>
<dbReference type="InterPro" id="IPR030921">
    <property type="entry name" value="LPS_export_LptB"/>
</dbReference>
<dbReference type="InterPro" id="IPR003439">
    <property type="entry name" value="ABC_transporter-like_ATP-bd"/>
</dbReference>
<dbReference type="PANTHER" id="PTHR45772:SF10">
    <property type="entry name" value="LIPOPOLYSACCHARIDE EXPORT SYSTEM ATP-BINDING PROTEIN LPTB"/>
    <property type="match status" value="1"/>
</dbReference>
<reference evidence="6 7" key="1">
    <citation type="submission" date="2019-02" db="EMBL/GenBank/DDBJ databases">
        <title>Deep-cultivation of Planctomycetes and their phenomic and genomic characterization uncovers novel biology.</title>
        <authorList>
            <person name="Wiegand S."/>
            <person name="Jogler M."/>
            <person name="Boedeker C."/>
            <person name="Pinto D."/>
            <person name="Vollmers J."/>
            <person name="Rivas-Marin E."/>
            <person name="Kohn T."/>
            <person name="Peeters S.H."/>
            <person name="Heuer A."/>
            <person name="Rast P."/>
            <person name="Oberbeckmann S."/>
            <person name="Bunk B."/>
            <person name="Jeske O."/>
            <person name="Meyerdierks A."/>
            <person name="Storesund J.E."/>
            <person name="Kallscheuer N."/>
            <person name="Luecker S."/>
            <person name="Lage O.M."/>
            <person name="Pohl T."/>
            <person name="Merkel B.J."/>
            <person name="Hornburger P."/>
            <person name="Mueller R.-W."/>
            <person name="Bruemmer F."/>
            <person name="Labrenz M."/>
            <person name="Spormann A.M."/>
            <person name="Op Den Camp H."/>
            <person name="Overmann J."/>
            <person name="Amann R."/>
            <person name="Jetten M.S.M."/>
            <person name="Mascher T."/>
            <person name="Medema M.H."/>
            <person name="Devos D.P."/>
            <person name="Kaster A.-K."/>
            <person name="Ovreas L."/>
            <person name="Rohde M."/>
            <person name="Galperin M.Y."/>
            <person name="Jogler C."/>
        </authorList>
    </citation>
    <scope>NUCLEOTIDE SEQUENCE [LARGE SCALE GENOMIC DNA]</scope>
    <source>
        <strain evidence="6 7">CA54</strain>
    </source>
</reference>
<organism evidence="6 7">
    <name type="scientific">Symmachiella macrocystis</name>
    <dbReference type="NCBI Taxonomy" id="2527985"/>
    <lineage>
        <taxon>Bacteria</taxon>
        <taxon>Pseudomonadati</taxon>
        <taxon>Planctomycetota</taxon>
        <taxon>Planctomycetia</taxon>
        <taxon>Planctomycetales</taxon>
        <taxon>Planctomycetaceae</taxon>
        <taxon>Symmachiella</taxon>
    </lineage>
</organism>
<keyword evidence="1" id="KW-0813">Transport</keyword>
<dbReference type="InterPro" id="IPR027417">
    <property type="entry name" value="P-loop_NTPase"/>
</dbReference>
<dbReference type="GO" id="GO:0055085">
    <property type="term" value="P:transmembrane transport"/>
    <property type="evidence" value="ECO:0007669"/>
    <property type="project" value="InterPro"/>
</dbReference>
<dbReference type="InterPro" id="IPR051120">
    <property type="entry name" value="ABC_AA/LPS_Transport"/>
</dbReference>